<feature type="domain" description="Resolvase/invertase-type recombinase catalytic" evidence="7">
    <location>
        <begin position="2"/>
        <end position="149"/>
    </location>
</feature>
<proteinExistence type="predicted"/>
<evidence type="ECO:0000256" key="4">
    <source>
        <dbReference type="PIRSR" id="PIRSR606118-50"/>
    </source>
</evidence>
<dbReference type="Gene3D" id="3.40.50.1390">
    <property type="entry name" value="Resolvase, N-terminal catalytic domain"/>
    <property type="match status" value="1"/>
</dbReference>
<gene>
    <name evidence="9" type="ORF">O3V59_05195</name>
</gene>
<protein>
    <submittedName>
        <fullName evidence="9">Recombinase family protein</fullName>
    </submittedName>
</protein>
<keyword evidence="6" id="KW-0175">Coiled coil</keyword>
<dbReference type="Pfam" id="PF13408">
    <property type="entry name" value="Zn_ribbon_recom"/>
    <property type="match status" value="1"/>
</dbReference>
<dbReference type="EMBL" id="JAPYYP010000004">
    <property type="protein sequence ID" value="MDA5107747.1"/>
    <property type="molecule type" value="Genomic_DNA"/>
</dbReference>
<evidence type="ECO:0000259" key="8">
    <source>
        <dbReference type="PROSITE" id="PS51737"/>
    </source>
</evidence>
<dbReference type="PANTHER" id="PTHR30461">
    <property type="entry name" value="DNA-INVERTASE FROM LAMBDOID PROPHAGE"/>
    <property type="match status" value="1"/>
</dbReference>
<name>A0A9X3Z2G6_9BACL</name>
<dbReference type="Proteomes" id="UP001151071">
    <property type="component" value="Unassembled WGS sequence"/>
</dbReference>
<dbReference type="PROSITE" id="PS00397">
    <property type="entry name" value="RECOMBINASES_1"/>
    <property type="match status" value="1"/>
</dbReference>
<dbReference type="PANTHER" id="PTHR30461:SF23">
    <property type="entry name" value="DNA RECOMBINASE-RELATED"/>
    <property type="match status" value="1"/>
</dbReference>
<dbReference type="RefSeq" id="WP_029100085.1">
    <property type="nucleotide sequence ID" value="NZ_JAPYYP010000004.1"/>
</dbReference>
<dbReference type="InterPro" id="IPR006119">
    <property type="entry name" value="Resolv_N"/>
</dbReference>
<reference evidence="9" key="1">
    <citation type="submission" date="2022-12" db="EMBL/GenBank/DDBJ databases">
        <title>Draft genome sequence of the thermophilic strain Brevibacillus thermoruber HT42, isolated from Los Humeros, Puebla, Mexico, with biotechnological potential.</title>
        <authorList>
            <person name="Lara Sanchez J."/>
            <person name="Solis Palacios R."/>
            <person name="Bustos Baena A.S."/>
            <person name="Ruz Baez A.E."/>
            <person name="Espinosa Luna G."/>
            <person name="Oliart Ros R.M."/>
        </authorList>
    </citation>
    <scope>NUCLEOTIDE SEQUENCE</scope>
    <source>
        <strain evidence="9">HT42</strain>
    </source>
</reference>
<dbReference type="InterPro" id="IPR006118">
    <property type="entry name" value="Recombinase_CS"/>
</dbReference>
<evidence type="ECO:0000256" key="2">
    <source>
        <dbReference type="ARBA" id="ARBA00023125"/>
    </source>
</evidence>
<feature type="domain" description="Recombinase" evidence="8">
    <location>
        <begin position="156"/>
        <end position="277"/>
    </location>
</feature>
<accession>A0A9X3Z2G6</accession>
<dbReference type="Pfam" id="PF07508">
    <property type="entry name" value="Recombinase"/>
    <property type="match status" value="1"/>
</dbReference>
<dbReference type="InterPro" id="IPR025827">
    <property type="entry name" value="Zn_ribbon_recom_dom"/>
</dbReference>
<dbReference type="InterPro" id="IPR011109">
    <property type="entry name" value="DNA_bind_recombinase_dom"/>
</dbReference>
<dbReference type="PROSITE" id="PS51736">
    <property type="entry name" value="RECOMBINASES_3"/>
    <property type="match status" value="1"/>
</dbReference>
<evidence type="ECO:0000259" key="7">
    <source>
        <dbReference type="PROSITE" id="PS51736"/>
    </source>
</evidence>
<keyword evidence="10" id="KW-1185">Reference proteome</keyword>
<keyword evidence="2" id="KW-0238">DNA-binding</keyword>
<dbReference type="AlphaFoldDB" id="A0A9X3Z2G6"/>
<comment type="caution">
    <text evidence="9">The sequence shown here is derived from an EMBL/GenBank/DDBJ whole genome shotgun (WGS) entry which is preliminary data.</text>
</comment>
<evidence type="ECO:0000313" key="9">
    <source>
        <dbReference type="EMBL" id="MDA5107747.1"/>
    </source>
</evidence>
<organism evidence="9 10">
    <name type="scientific">Brevibacillus thermoruber</name>
    <dbReference type="NCBI Taxonomy" id="33942"/>
    <lineage>
        <taxon>Bacteria</taxon>
        <taxon>Bacillati</taxon>
        <taxon>Bacillota</taxon>
        <taxon>Bacilli</taxon>
        <taxon>Bacillales</taxon>
        <taxon>Paenibacillaceae</taxon>
        <taxon>Brevibacillus</taxon>
    </lineage>
</organism>
<dbReference type="InterPro" id="IPR036162">
    <property type="entry name" value="Resolvase-like_N_sf"/>
</dbReference>
<dbReference type="GO" id="GO:0000150">
    <property type="term" value="F:DNA strand exchange activity"/>
    <property type="evidence" value="ECO:0007669"/>
    <property type="project" value="InterPro"/>
</dbReference>
<evidence type="ECO:0000256" key="5">
    <source>
        <dbReference type="PROSITE-ProRule" id="PRU10137"/>
    </source>
</evidence>
<sequence>MTIALYIRVSTEEQAREGFSIPEQQERLRAFCTAHGWTDYAFFIDDGYSAKDTNRPAFRRMTDDIRAGRIHMVITTKIDRLTRRLIDLLTFVDELDMYDCTYKSASETFDTGTAVGRMVLQLLGVFAEFERERIAERVRENMYHAAKQGRPVTAPCFGYDVADGQYVINEEEAHWVRKMVDMTLNGHGTWSVAKMLNENGVRTKRGREWTLKAVRVFLWKNEMLRGNTVWNQHARKNGRLIQRPPDEWLLVEGTHEPILDQETYRKLQDVLDRSQRAAPRSKGSRYLLSGLVFCGHCGAKMYGMDTTCKKNGREYRPPARYLCAGYTKKGQCFYHYIPCSALDQQVIREIVSLSQTDLDVPLHAVSVQENHIRGELSQSKRQLAFMDERFQRQIRAFELGILDEADLLEAKTRLNEEKRALREKIRTLEERVEAEVSPEAVQAKIRNRITTLQEAVENDDRERLKNGIREIVHQVTVYDGSRIEISFWV</sequence>
<dbReference type="SUPFAM" id="SSF53041">
    <property type="entry name" value="Resolvase-like"/>
    <property type="match status" value="1"/>
</dbReference>
<keyword evidence="1" id="KW-0229">DNA integration</keyword>
<dbReference type="InterPro" id="IPR038109">
    <property type="entry name" value="DNA_bind_recomb_sf"/>
</dbReference>
<evidence type="ECO:0000256" key="3">
    <source>
        <dbReference type="ARBA" id="ARBA00023172"/>
    </source>
</evidence>
<dbReference type="GO" id="GO:0003677">
    <property type="term" value="F:DNA binding"/>
    <property type="evidence" value="ECO:0007669"/>
    <property type="project" value="UniProtKB-KW"/>
</dbReference>
<keyword evidence="3" id="KW-0233">DNA recombination</keyword>
<evidence type="ECO:0000256" key="6">
    <source>
        <dbReference type="SAM" id="Coils"/>
    </source>
</evidence>
<evidence type="ECO:0000256" key="1">
    <source>
        <dbReference type="ARBA" id="ARBA00022908"/>
    </source>
</evidence>
<dbReference type="GO" id="GO:0015074">
    <property type="term" value="P:DNA integration"/>
    <property type="evidence" value="ECO:0007669"/>
    <property type="project" value="UniProtKB-KW"/>
</dbReference>
<dbReference type="Pfam" id="PF00239">
    <property type="entry name" value="Resolvase"/>
    <property type="match status" value="1"/>
</dbReference>
<feature type="active site" description="O-(5'-phospho-DNA)-serine intermediate" evidence="4 5">
    <location>
        <position position="10"/>
    </location>
</feature>
<dbReference type="PROSITE" id="PS51737">
    <property type="entry name" value="RECOMBINASE_DNA_BIND"/>
    <property type="match status" value="1"/>
</dbReference>
<dbReference type="InterPro" id="IPR050639">
    <property type="entry name" value="SSR_resolvase"/>
</dbReference>
<dbReference type="CDD" id="cd03768">
    <property type="entry name" value="SR_ResInv"/>
    <property type="match status" value="1"/>
</dbReference>
<dbReference type="SMART" id="SM00857">
    <property type="entry name" value="Resolvase"/>
    <property type="match status" value="1"/>
</dbReference>
<dbReference type="Gene3D" id="3.90.1750.20">
    <property type="entry name" value="Putative Large Serine Recombinase, Chain B, Domain 2"/>
    <property type="match status" value="1"/>
</dbReference>
<evidence type="ECO:0000313" key="10">
    <source>
        <dbReference type="Proteomes" id="UP001151071"/>
    </source>
</evidence>
<feature type="coiled-coil region" evidence="6">
    <location>
        <begin position="404"/>
        <end position="431"/>
    </location>
</feature>